<proteinExistence type="predicted"/>
<dbReference type="Proteomes" id="UP000077266">
    <property type="component" value="Unassembled WGS sequence"/>
</dbReference>
<evidence type="ECO:0000256" key="1">
    <source>
        <dbReference type="SAM" id="MobiDB-lite"/>
    </source>
</evidence>
<sequence length="215" mass="24673">MELCSWLEEKRSDFRFSFFAFRLVHINTGAPSATLPRSDRRNSQRSLPTWTLSHSQNPQNYLGVSRRMSSIPLSPGPRHPAHAEPFPNPTQPRPATNLMLPRCSLPTPSDPRPMSPRLGPVPRRYRLWHLAQPCRLSSSAPPPRLCPCSSRARALSTVTLSTVPSRKSAYVARLFPYRILFSRVPETLPPRRDTRVLALDHHHPTTTHWTRRQRR</sequence>
<name>A0A165PQA9_EXIGL</name>
<protein>
    <submittedName>
        <fullName evidence="2">Uncharacterized protein</fullName>
    </submittedName>
</protein>
<dbReference type="EMBL" id="KV425888">
    <property type="protein sequence ID" value="KZW02517.1"/>
    <property type="molecule type" value="Genomic_DNA"/>
</dbReference>
<evidence type="ECO:0000313" key="3">
    <source>
        <dbReference type="Proteomes" id="UP000077266"/>
    </source>
</evidence>
<evidence type="ECO:0000313" key="2">
    <source>
        <dbReference type="EMBL" id="KZW02517.1"/>
    </source>
</evidence>
<dbReference type="AlphaFoldDB" id="A0A165PQA9"/>
<reference evidence="2 3" key="1">
    <citation type="journal article" date="2016" name="Mol. Biol. Evol.">
        <title>Comparative Genomics of Early-Diverging Mushroom-Forming Fungi Provides Insights into the Origins of Lignocellulose Decay Capabilities.</title>
        <authorList>
            <person name="Nagy L.G."/>
            <person name="Riley R."/>
            <person name="Tritt A."/>
            <person name="Adam C."/>
            <person name="Daum C."/>
            <person name="Floudas D."/>
            <person name="Sun H."/>
            <person name="Yadav J.S."/>
            <person name="Pangilinan J."/>
            <person name="Larsson K.H."/>
            <person name="Matsuura K."/>
            <person name="Barry K."/>
            <person name="Labutti K."/>
            <person name="Kuo R."/>
            <person name="Ohm R.A."/>
            <person name="Bhattacharya S.S."/>
            <person name="Shirouzu T."/>
            <person name="Yoshinaga Y."/>
            <person name="Martin F.M."/>
            <person name="Grigoriev I.V."/>
            <person name="Hibbett D.S."/>
        </authorList>
    </citation>
    <scope>NUCLEOTIDE SEQUENCE [LARGE SCALE GENOMIC DNA]</scope>
    <source>
        <strain evidence="2 3">HHB12029</strain>
    </source>
</reference>
<dbReference type="InParanoid" id="A0A165PQA9"/>
<organism evidence="2 3">
    <name type="scientific">Exidia glandulosa HHB12029</name>
    <dbReference type="NCBI Taxonomy" id="1314781"/>
    <lineage>
        <taxon>Eukaryota</taxon>
        <taxon>Fungi</taxon>
        <taxon>Dikarya</taxon>
        <taxon>Basidiomycota</taxon>
        <taxon>Agaricomycotina</taxon>
        <taxon>Agaricomycetes</taxon>
        <taxon>Auriculariales</taxon>
        <taxon>Exidiaceae</taxon>
        <taxon>Exidia</taxon>
    </lineage>
</organism>
<accession>A0A165PQA9</accession>
<keyword evidence="3" id="KW-1185">Reference proteome</keyword>
<feature type="compositionally biased region" description="Polar residues" evidence="1">
    <location>
        <begin position="44"/>
        <end position="72"/>
    </location>
</feature>
<gene>
    <name evidence="2" type="ORF">EXIGLDRAFT_459261</name>
</gene>
<feature type="region of interest" description="Disordered" evidence="1">
    <location>
        <begin position="30"/>
        <end position="93"/>
    </location>
</feature>